<dbReference type="SUPFAM" id="SSF51316">
    <property type="entry name" value="Mss4-like"/>
    <property type="match status" value="1"/>
</dbReference>
<evidence type="ECO:0000313" key="6">
    <source>
        <dbReference type="EMBL" id="OAG41456.1"/>
    </source>
</evidence>
<dbReference type="Pfam" id="PF04828">
    <property type="entry name" value="GFA"/>
    <property type="match status" value="1"/>
</dbReference>
<dbReference type="RefSeq" id="XP_022513408.1">
    <property type="nucleotide sequence ID" value="XM_022654371.1"/>
</dbReference>
<sequence length="141" mass="15372">MPSSGGCLCGKIRYSYEGEPLKIITCHCGQCHKATSSAFSTGVFLLDSQFTLLSDPTVVQTYSYPQTSDASIQTLHFCPVCSTVVWRTGAADKYAGVLSVQLGTLDDPGVRDRLRPSVEHYVSMRTKWVSKIQSAEQEEGA</sequence>
<dbReference type="PROSITE" id="PS51891">
    <property type="entry name" value="CENP_V_GFA"/>
    <property type="match status" value="1"/>
</dbReference>
<name>A0A177FCE0_9EURO</name>
<keyword evidence="7" id="KW-1185">Reference proteome</keyword>
<dbReference type="AlphaFoldDB" id="A0A177FCE0"/>
<reference evidence="6 7" key="1">
    <citation type="submission" date="2016-03" db="EMBL/GenBank/DDBJ databases">
        <title>Draft genome sequence of the Fonsecaea monophora CBS 269.37.</title>
        <authorList>
            <person name="Bombassaro A."/>
            <person name="Vinicius W.A."/>
            <person name="De Hoog S."/>
            <person name="Sun J."/>
            <person name="Souza E.M."/>
            <person name="Raittz R.T."/>
            <person name="Costa F."/>
            <person name="Leao A.C."/>
            <person name="Tadra-Sfeir M.Z."/>
            <person name="Baura V."/>
            <person name="Balsanelli E."/>
            <person name="Pedrosa F.O."/>
            <person name="Moreno L.F."/>
            <person name="Steffens M.B."/>
            <person name="Xi L."/>
            <person name="Bocca A.L."/>
            <person name="Felipe M.S."/>
            <person name="Teixeira M."/>
            <person name="Telles Filho F.Q."/>
            <person name="Azevedo C.M."/>
            <person name="Gomes R."/>
            <person name="Vicente V.A."/>
        </authorList>
    </citation>
    <scope>NUCLEOTIDE SEQUENCE [LARGE SCALE GENOMIC DNA]</scope>
    <source>
        <strain evidence="6 7">CBS 269.37</strain>
    </source>
</reference>
<evidence type="ECO:0000256" key="3">
    <source>
        <dbReference type="ARBA" id="ARBA00022833"/>
    </source>
</evidence>
<organism evidence="6 7">
    <name type="scientific">Fonsecaea monophora</name>
    <dbReference type="NCBI Taxonomy" id="254056"/>
    <lineage>
        <taxon>Eukaryota</taxon>
        <taxon>Fungi</taxon>
        <taxon>Dikarya</taxon>
        <taxon>Ascomycota</taxon>
        <taxon>Pezizomycotina</taxon>
        <taxon>Eurotiomycetes</taxon>
        <taxon>Chaetothyriomycetidae</taxon>
        <taxon>Chaetothyriales</taxon>
        <taxon>Herpotrichiellaceae</taxon>
        <taxon>Fonsecaea</taxon>
    </lineage>
</organism>
<keyword evidence="2" id="KW-0479">Metal-binding</keyword>
<evidence type="ECO:0000256" key="4">
    <source>
        <dbReference type="ARBA" id="ARBA00023239"/>
    </source>
</evidence>
<accession>A0A177FCE0</accession>
<evidence type="ECO:0000256" key="2">
    <source>
        <dbReference type="ARBA" id="ARBA00022723"/>
    </source>
</evidence>
<dbReference type="PANTHER" id="PTHR33337">
    <property type="entry name" value="GFA DOMAIN-CONTAINING PROTEIN"/>
    <property type="match status" value="1"/>
</dbReference>
<feature type="domain" description="CENP-V/GFA" evidence="5">
    <location>
        <begin position="3"/>
        <end position="123"/>
    </location>
</feature>
<evidence type="ECO:0000256" key="1">
    <source>
        <dbReference type="ARBA" id="ARBA00005495"/>
    </source>
</evidence>
<dbReference type="PANTHER" id="PTHR33337:SF40">
    <property type="entry name" value="CENP-V_GFA DOMAIN-CONTAINING PROTEIN-RELATED"/>
    <property type="match status" value="1"/>
</dbReference>
<dbReference type="EMBL" id="LVKK01000024">
    <property type="protein sequence ID" value="OAG41456.1"/>
    <property type="molecule type" value="Genomic_DNA"/>
</dbReference>
<dbReference type="Proteomes" id="UP000077002">
    <property type="component" value="Unassembled WGS sequence"/>
</dbReference>
<proteinExistence type="inferred from homology"/>
<dbReference type="GO" id="GO:0016846">
    <property type="term" value="F:carbon-sulfur lyase activity"/>
    <property type="evidence" value="ECO:0007669"/>
    <property type="project" value="InterPro"/>
</dbReference>
<dbReference type="InterPro" id="IPR006913">
    <property type="entry name" value="CENP-V/GFA"/>
</dbReference>
<gene>
    <name evidence="6" type="ORF">AYO21_04398</name>
</gene>
<protein>
    <recommendedName>
        <fullName evidence="5">CENP-V/GFA domain-containing protein</fullName>
    </recommendedName>
</protein>
<keyword evidence="4" id="KW-0456">Lyase</keyword>
<keyword evidence="3" id="KW-0862">Zinc</keyword>
<dbReference type="Gene3D" id="3.90.1590.10">
    <property type="entry name" value="glutathione-dependent formaldehyde- activating enzyme (gfa)"/>
    <property type="match status" value="1"/>
</dbReference>
<dbReference type="OrthoDB" id="9985472at2759"/>
<evidence type="ECO:0000259" key="5">
    <source>
        <dbReference type="PROSITE" id="PS51891"/>
    </source>
</evidence>
<evidence type="ECO:0000313" key="7">
    <source>
        <dbReference type="Proteomes" id="UP000077002"/>
    </source>
</evidence>
<dbReference type="GO" id="GO:0046872">
    <property type="term" value="F:metal ion binding"/>
    <property type="evidence" value="ECO:0007669"/>
    <property type="project" value="UniProtKB-KW"/>
</dbReference>
<dbReference type="InterPro" id="IPR011057">
    <property type="entry name" value="Mss4-like_sf"/>
</dbReference>
<dbReference type="GeneID" id="34599568"/>
<comment type="similarity">
    <text evidence="1">Belongs to the Gfa family.</text>
</comment>
<comment type="caution">
    <text evidence="6">The sequence shown here is derived from an EMBL/GenBank/DDBJ whole genome shotgun (WGS) entry which is preliminary data.</text>
</comment>